<sequence>MNENVKLIIAIISAEDADQVQQNLNKEKFFSTRLSTKGGFLRKKNTTLIIGLKANLVNQALEIIKKYSRKKTQMIPNDILNEFGAYYSLPSEISIGGATIFVLDVEKFLKL</sequence>
<evidence type="ECO:0000313" key="1">
    <source>
        <dbReference type="EMBL" id="MDO8168081.1"/>
    </source>
</evidence>
<dbReference type="InterPro" id="IPR010375">
    <property type="entry name" value="CdAMP_rec"/>
</dbReference>
<dbReference type="EMBL" id="JAOSID010000003">
    <property type="protein sequence ID" value="MDO8168081.1"/>
    <property type="molecule type" value="Genomic_DNA"/>
</dbReference>
<dbReference type="Pfam" id="PF06153">
    <property type="entry name" value="CdAMP_rec"/>
    <property type="match status" value="1"/>
</dbReference>
<dbReference type="PANTHER" id="PTHR38456:SF1">
    <property type="entry name" value="CYCLIC DI-AMP RECEPTOR A"/>
    <property type="match status" value="1"/>
</dbReference>
<proteinExistence type="predicted"/>
<dbReference type="RefSeq" id="WP_304515283.1">
    <property type="nucleotide sequence ID" value="NZ_JAOSID010000003.1"/>
</dbReference>
<organism evidence="1 2">
    <name type="scientific">Candidatus Phytoplasma melaleucae</name>
    <dbReference type="NCBI Taxonomy" id="2982630"/>
    <lineage>
        <taxon>Bacteria</taxon>
        <taxon>Bacillati</taxon>
        <taxon>Mycoplasmatota</taxon>
        <taxon>Mollicutes</taxon>
        <taxon>Acholeplasmatales</taxon>
        <taxon>Acholeplasmataceae</taxon>
        <taxon>Candidatus Phytoplasma</taxon>
    </lineage>
</organism>
<reference evidence="1 2" key="1">
    <citation type="journal article" date="2023" name="Int. J. Syst. Evol. Microbiol.">
        <title>The observation of taxonomic boundaries for the 16SrII and 16SrXXV phytoplasmas using genome-based delimitation.</title>
        <authorList>
            <person name="Rodrigues Jardim B."/>
            <person name="Tran-Nguyen L.T.T."/>
            <person name="Gambley C."/>
            <person name="Al-Sadi A.M."/>
            <person name="Al-Subhi A.M."/>
            <person name="Foissac X."/>
            <person name="Salar P."/>
            <person name="Cai H."/>
            <person name="Yang J.Y."/>
            <person name="Davis R."/>
            <person name="Jones L."/>
            <person name="Rodoni B."/>
            <person name="Constable F.E."/>
        </authorList>
    </citation>
    <scope>NUCLEOTIDE SEQUENCE [LARGE SCALE GENOMIC DNA]</scope>
    <source>
        <strain evidence="1">BAWM-155c</strain>
    </source>
</reference>
<name>A0ABT9DEQ8_9MOLU</name>
<dbReference type="Proteomes" id="UP001172036">
    <property type="component" value="Unassembled WGS sequence"/>
</dbReference>
<accession>A0ABT9DEQ8</accession>
<dbReference type="PANTHER" id="PTHR38456">
    <property type="entry name" value="CYCLIC DI-AMP RECEPTOR A"/>
    <property type="match status" value="1"/>
</dbReference>
<dbReference type="InterPro" id="IPR011322">
    <property type="entry name" value="N-reg_PII-like_a/b"/>
</dbReference>
<dbReference type="InterPro" id="IPR015867">
    <property type="entry name" value="N-reg_PII/ATP_PRibTrfase_C"/>
</dbReference>
<evidence type="ECO:0000313" key="2">
    <source>
        <dbReference type="Proteomes" id="UP001172036"/>
    </source>
</evidence>
<dbReference type="Gene3D" id="3.30.70.120">
    <property type="match status" value="1"/>
</dbReference>
<dbReference type="SUPFAM" id="SSF54913">
    <property type="entry name" value="GlnB-like"/>
    <property type="match status" value="1"/>
</dbReference>
<protein>
    <submittedName>
        <fullName evidence="1">Cyclic-di-AMP receptor</fullName>
    </submittedName>
</protein>
<comment type="caution">
    <text evidence="1">The sequence shown here is derived from an EMBL/GenBank/DDBJ whole genome shotgun (WGS) entry which is preliminary data.</text>
</comment>
<keyword evidence="1" id="KW-0675">Receptor</keyword>
<gene>
    <name evidence="1" type="ORF">OC680_01105</name>
</gene>
<keyword evidence="2" id="KW-1185">Reference proteome</keyword>